<feature type="region of interest" description="Disordered" evidence="1">
    <location>
        <begin position="137"/>
        <end position="167"/>
    </location>
</feature>
<evidence type="ECO:0000256" key="1">
    <source>
        <dbReference type="SAM" id="MobiDB-lite"/>
    </source>
</evidence>
<accession>A0AAQ4ENX4</accession>
<evidence type="ECO:0000256" key="2">
    <source>
        <dbReference type="SAM" id="Phobius"/>
    </source>
</evidence>
<protein>
    <submittedName>
        <fullName evidence="3">Uncharacterized protein</fullName>
    </submittedName>
</protein>
<feature type="transmembrane region" description="Helical" evidence="2">
    <location>
        <begin position="26"/>
        <end position="49"/>
    </location>
</feature>
<proteinExistence type="predicted"/>
<reference evidence="3 4" key="1">
    <citation type="journal article" date="2023" name="Arcadia Sci">
        <title>De novo assembly of a long-read Amblyomma americanum tick genome.</title>
        <authorList>
            <person name="Chou S."/>
            <person name="Poskanzer K.E."/>
            <person name="Rollins M."/>
            <person name="Thuy-Boun P.S."/>
        </authorList>
    </citation>
    <scope>NUCLEOTIDE SEQUENCE [LARGE SCALE GENOMIC DNA]</scope>
    <source>
        <strain evidence="3">F_SG_1</strain>
        <tissue evidence="3">Salivary glands</tissue>
    </source>
</reference>
<dbReference type="AlphaFoldDB" id="A0AAQ4ENX4"/>
<comment type="caution">
    <text evidence="3">The sequence shown here is derived from an EMBL/GenBank/DDBJ whole genome shotgun (WGS) entry which is preliminary data.</text>
</comment>
<dbReference type="Proteomes" id="UP001321473">
    <property type="component" value="Unassembled WGS sequence"/>
</dbReference>
<gene>
    <name evidence="3" type="ORF">V5799_030231</name>
</gene>
<keyword evidence="2" id="KW-0812">Transmembrane</keyword>
<organism evidence="3 4">
    <name type="scientific">Amblyomma americanum</name>
    <name type="common">Lone star tick</name>
    <dbReference type="NCBI Taxonomy" id="6943"/>
    <lineage>
        <taxon>Eukaryota</taxon>
        <taxon>Metazoa</taxon>
        <taxon>Ecdysozoa</taxon>
        <taxon>Arthropoda</taxon>
        <taxon>Chelicerata</taxon>
        <taxon>Arachnida</taxon>
        <taxon>Acari</taxon>
        <taxon>Parasitiformes</taxon>
        <taxon>Ixodida</taxon>
        <taxon>Ixodoidea</taxon>
        <taxon>Ixodidae</taxon>
        <taxon>Amblyomminae</taxon>
        <taxon>Amblyomma</taxon>
    </lineage>
</organism>
<keyword evidence="2" id="KW-0472">Membrane</keyword>
<evidence type="ECO:0000313" key="4">
    <source>
        <dbReference type="Proteomes" id="UP001321473"/>
    </source>
</evidence>
<dbReference type="EMBL" id="JARKHS020012961">
    <property type="protein sequence ID" value="KAK8776427.1"/>
    <property type="molecule type" value="Genomic_DNA"/>
</dbReference>
<evidence type="ECO:0000313" key="3">
    <source>
        <dbReference type="EMBL" id="KAK8776427.1"/>
    </source>
</evidence>
<keyword evidence="4" id="KW-1185">Reference proteome</keyword>
<sequence>MPDLDTKAGSCEVRDPTRRWRLVFSWLRRVLCVTVSLLAAVAAAVLFWLEGSTDETALRTTGSLIFEQELVTPSGLMFQPFFGRHTPPSPAVSVYRARTQGRFMGDVVDDPVSTAGSLYLDAAFEYSVSRDRNLEPHLSRIGRSTAAGRNGLHREQPPPRMSALPSL</sequence>
<keyword evidence="2" id="KW-1133">Transmembrane helix</keyword>
<name>A0AAQ4ENX4_AMBAM</name>